<evidence type="ECO:0000313" key="2">
    <source>
        <dbReference type="EMBL" id="DAE31650.1"/>
    </source>
</evidence>
<feature type="transmembrane region" description="Helical" evidence="1">
    <location>
        <begin position="12"/>
        <end position="30"/>
    </location>
</feature>
<keyword evidence="1" id="KW-0472">Membrane</keyword>
<sequence>MRRRVYIHAWYFRYCLQGNAITILLVYIKGHP</sequence>
<name>A0A8S5RKL9_9VIRU</name>
<evidence type="ECO:0000256" key="1">
    <source>
        <dbReference type="SAM" id="Phobius"/>
    </source>
</evidence>
<reference evidence="2" key="1">
    <citation type="journal article" date="2021" name="Proc. Natl. Acad. Sci. U.S.A.">
        <title>A Catalog of Tens of Thousands of Viruses from Human Metagenomes Reveals Hidden Associations with Chronic Diseases.</title>
        <authorList>
            <person name="Tisza M.J."/>
            <person name="Buck C.B."/>
        </authorList>
    </citation>
    <scope>NUCLEOTIDE SEQUENCE</scope>
    <source>
        <strain evidence="2">CtBM815</strain>
    </source>
</reference>
<keyword evidence="1" id="KW-1133">Transmembrane helix</keyword>
<protein>
    <submittedName>
        <fullName evidence="2">Uncharacterized protein</fullName>
    </submittedName>
</protein>
<accession>A0A8S5RKL9</accession>
<organism evidence="2">
    <name type="scientific">virus sp. ctBM815</name>
    <dbReference type="NCBI Taxonomy" id="2825806"/>
    <lineage>
        <taxon>Viruses</taxon>
    </lineage>
</organism>
<dbReference type="EMBL" id="BK059109">
    <property type="protein sequence ID" value="DAE31650.1"/>
    <property type="molecule type" value="Genomic_DNA"/>
</dbReference>
<keyword evidence="1" id="KW-0812">Transmembrane</keyword>
<proteinExistence type="predicted"/>